<keyword evidence="3" id="KW-1185">Reference proteome</keyword>
<feature type="transmembrane region" description="Helical" evidence="1">
    <location>
        <begin position="57"/>
        <end position="79"/>
    </location>
</feature>
<name>A0A137P290_CONC2</name>
<organism evidence="2 3">
    <name type="scientific">Conidiobolus coronatus (strain ATCC 28846 / CBS 209.66 / NRRL 28638)</name>
    <name type="common">Delacroixia coronata</name>
    <dbReference type="NCBI Taxonomy" id="796925"/>
    <lineage>
        <taxon>Eukaryota</taxon>
        <taxon>Fungi</taxon>
        <taxon>Fungi incertae sedis</taxon>
        <taxon>Zoopagomycota</taxon>
        <taxon>Entomophthoromycotina</taxon>
        <taxon>Entomophthoromycetes</taxon>
        <taxon>Entomophthorales</taxon>
        <taxon>Ancylistaceae</taxon>
        <taxon>Conidiobolus</taxon>
    </lineage>
</organism>
<proteinExistence type="predicted"/>
<dbReference type="Proteomes" id="UP000070444">
    <property type="component" value="Unassembled WGS sequence"/>
</dbReference>
<accession>A0A137P290</accession>
<sequence>MSIILMVFINSIAMYFTLKIFSKIYFFLLLSCTIGALFTNLGILTTIIKLKVGKINVEFLSCLAWILYTQSYLYFLTSYYKDLLQKWQIRLCYLINSINLAAQATFTAFYSFKLKFSVKTSSMALEITENVSATSTILSETLLTIWIFTIIFKISKLTINREVKRMLVKVILTMVLMWLMDILVIYLEYSSKLQAYAYQTKPMFISFKFYIELLILGNCKKHLFMVSGMNNW</sequence>
<feature type="transmembrane region" description="Helical" evidence="1">
    <location>
        <begin position="132"/>
        <end position="154"/>
    </location>
</feature>
<feature type="transmembrane region" description="Helical" evidence="1">
    <location>
        <begin position="24"/>
        <end position="45"/>
    </location>
</feature>
<keyword evidence="1" id="KW-0812">Transmembrane</keyword>
<protein>
    <submittedName>
        <fullName evidence="2">Uncharacterized protein</fullName>
    </submittedName>
</protein>
<reference evidence="2 3" key="1">
    <citation type="journal article" date="2015" name="Genome Biol. Evol.">
        <title>Phylogenomic analyses indicate that early fungi evolved digesting cell walls of algal ancestors of land plants.</title>
        <authorList>
            <person name="Chang Y."/>
            <person name="Wang S."/>
            <person name="Sekimoto S."/>
            <person name="Aerts A.L."/>
            <person name="Choi C."/>
            <person name="Clum A."/>
            <person name="LaButti K.M."/>
            <person name="Lindquist E.A."/>
            <person name="Yee Ngan C."/>
            <person name="Ohm R.A."/>
            <person name="Salamov A.A."/>
            <person name="Grigoriev I.V."/>
            <person name="Spatafora J.W."/>
            <person name="Berbee M.L."/>
        </authorList>
    </citation>
    <scope>NUCLEOTIDE SEQUENCE [LARGE SCALE GENOMIC DNA]</scope>
    <source>
        <strain evidence="2 3">NRRL 28638</strain>
    </source>
</reference>
<keyword evidence="1" id="KW-0472">Membrane</keyword>
<gene>
    <name evidence="2" type="ORF">CONCODRAFT_8448</name>
</gene>
<feature type="transmembrane region" description="Helical" evidence="1">
    <location>
        <begin position="166"/>
        <end position="187"/>
    </location>
</feature>
<dbReference type="EMBL" id="KQ964545">
    <property type="protein sequence ID" value="KXN69160.1"/>
    <property type="molecule type" value="Genomic_DNA"/>
</dbReference>
<dbReference type="AlphaFoldDB" id="A0A137P290"/>
<evidence type="ECO:0000313" key="2">
    <source>
        <dbReference type="EMBL" id="KXN69160.1"/>
    </source>
</evidence>
<evidence type="ECO:0000313" key="3">
    <source>
        <dbReference type="Proteomes" id="UP000070444"/>
    </source>
</evidence>
<feature type="transmembrane region" description="Helical" evidence="1">
    <location>
        <begin position="91"/>
        <end position="112"/>
    </location>
</feature>
<evidence type="ECO:0000256" key="1">
    <source>
        <dbReference type="SAM" id="Phobius"/>
    </source>
</evidence>
<keyword evidence="1" id="KW-1133">Transmembrane helix</keyword>